<feature type="transmembrane region" description="Helical" evidence="7">
    <location>
        <begin position="75"/>
        <end position="92"/>
    </location>
</feature>
<evidence type="ECO:0000256" key="6">
    <source>
        <dbReference type="SAM" id="MobiDB-lite"/>
    </source>
</evidence>
<evidence type="ECO:0000256" key="2">
    <source>
        <dbReference type="ARBA" id="ARBA00022692"/>
    </source>
</evidence>
<feature type="transmembrane region" description="Helical" evidence="7">
    <location>
        <begin position="275"/>
        <end position="297"/>
    </location>
</feature>
<evidence type="ECO:0000313" key="9">
    <source>
        <dbReference type="EMBL" id="PVI01731.1"/>
    </source>
</evidence>
<gene>
    <name evidence="9" type="ORF">DM02DRAFT_613440</name>
</gene>
<evidence type="ECO:0000259" key="8">
    <source>
        <dbReference type="Pfam" id="PF20684"/>
    </source>
</evidence>
<comment type="subcellular location">
    <subcellularLocation>
        <location evidence="1">Membrane</location>
        <topology evidence="1">Multi-pass membrane protein</topology>
    </subcellularLocation>
</comment>
<feature type="compositionally biased region" description="Basic and acidic residues" evidence="6">
    <location>
        <begin position="373"/>
        <end position="386"/>
    </location>
</feature>
<evidence type="ECO:0000256" key="1">
    <source>
        <dbReference type="ARBA" id="ARBA00004141"/>
    </source>
</evidence>
<feature type="transmembrane region" description="Helical" evidence="7">
    <location>
        <begin position="126"/>
        <end position="143"/>
    </location>
</feature>
<dbReference type="Pfam" id="PF20684">
    <property type="entry name" value="Fung_rhodopsin"/>
    <property type="match status" value="1"/>
</dbReference>
<dbReference type="GO" id="GO:0016020">
    <property type="term" value="C:membrane"/>
    <property type="evidence" value="ECO:0007669"/>
    <property type="project" value="UniProtKB-SubCell"/>
</dbReference>
<feature type="transmembrane region" description="Helical" evidence="7">
    <location>
        <begin position="200"/>
        <end position="222"/>
    </location>
</feature>
<dbReference type="OrthoDB" id="444631at2759"/>
<dbReference type="Proteomes" id="UP000244855">
    <property type="component" value="Unassembled WGS sequence"/>
</dbReference>
<reference evidence="9 10" key="1">
    <citation type="journal article" date="2018" name="Sci. Rep.">
        <title>Comparative genomics provides insights into the lifestyle and reveals functional heterogeneity of dark septate endophytic fungi.</title>
        <authorList>
            <person name="Knapp D.G."/>
            <person name="Nemeth J.B."/>
            <person name="Barry K."/>
            <person name="Hainaut M."/>
            <person name="Henrissat B."/>
            <person name="Johnson J."/>
            <person name="Kuo A."/>
            <person name="Lim J.H.P."/>
            <person name="Lipzen A."/>
            <person name="Nolan M."/>
            <person name="Ohm R.A."/>
            <person name="Tamas L."/>
            <person name="Grigoriev I.V."/>
            <person name="Spatafora J.W."/>
            <person name="Nagy L.G."/>
            <person name="Kovacs G.M."/>
        </authorList>
    </citation>
    <scope>NUCLEOTIDE SEQUENCE [LARGE SCALE GENOMIC DNA]</scope>
    <source>
        <strain evidence="9 10">DSE2036</strain>
    </source>
</reference>
<comment type="similarity">
    <text evidence="5">Belongs to the SAT4 family.</text>
</comment>
<evidence type="ECO:0000256" key="7">
    <source>
        <dbReference type="SAM" id="Phobius"/>
    </source>
</evidence>
<protein>
    <recommendedName>
        <fullName evidence="8">Rhodopsin domain-containing protein</fullName>
    </recommendedName>
</protein>
<evidence type="ECO:0000256" key="3">
    <source>
        <dbReference type="ARBA" id="ARBA00022989"/>
    </source>
</evidence>
<keyword evidence="2 7" id="KW-0812">Transmembrane</keyword>
<keyword evidence="4 7" id="KW-0472">Membrane</keyword>
<evidence type="ECO:0000256" key="4">
    <source>
        <dbReference type="ARBA" id="ARBA00023136"/>
    </source>
</evidence>
<feature type="region of interest" description="Disordered" evidence="6">
    <location>
        <begin position="364"/>
        <end position="392"/>
    </location>
</feature>
<dbReference type="EMBL" id="KZ805353">
    <property type="protein sequence ID" value="PVI01731.1"/>
    <property type="molecule type" value="Genomic_DNA"/>
</dbReference>
<keyword evidence="10" id="KW-1185">Reference proteome</keyword>
<evidence type="ECO:0000256" key="5">
    <source>
        <dbReference type="ARBA" id="ARBA00038359"/>
    </source>
</evidence>
<accession>A0A2V1DU99</accession>
<proteinExistence type="inferred from homology"/>
<dbReference type="PANTHER" id="PTHR33048:SF158">
    <property type="entry name" value="MEMBRANE PROTEIN PTH11-LIKE, PUTATIVE-RELATED"/>
    <property type="match status" value="1"/>
</dbReference>
<keyword evidence="3 7" id="KW-1133">Transmembrane helix</keyword>
<dbReference type="InterPro" id="IPR049326">
    <property type="entry name" value="Rhodopsin_dom_fungi"/>
</dbReference>
<dbReference type="PANTHER" id="PTHR33048">
    <property type="entry name" value="PTH11-LIKE INTEGRAL MEMBRANE PROTEIN (AFU_ORTHOLOGUE AFUA_5G11245)"/>
    <property type="match status" value="1"/>
</dbReference>
<feature type="transmembrane region" description="Helical" evidence="7">
    <location>
        <begin position="155"/>
        <end position="180"/>
    </location>
</feature>
<sequence>MDPSSMDPSVLATMDLTMVPAGMPPPGVMPNFDNPHSLKGELLIINVIFTTLMALFVAIRLYSRGFISKQFGWDDWFCSIAAAASIAHAVVIREQTKYGYGFHVWDIRASTIMVAIENRIFFANNFPYMACLLFGKLSILLLFSRLFAVSPRTKIVIISAMVFTTLYSVSILSVSVASFVECGSFADMQKPLCVAMGRSISVVQSVINVLTDFLVLLIPLPMTLALNLPLKRKIAVSSVFLTGLLACAASIGRLVSALKTLGAIDIMWIQAQNDVFTVLEMNAVVIASCLLTLPTFFRRCKQWTTDIYSNMKSSQQTSSDKSMSKLPSNEEICNPAAVQEKAAPAKKPKDPYAMITLTNITVMSQEQGTQLSEEEKSVRTSARESGEQSTRA</sequence>
<organism evidence="9 10">
    <name type="scientific">Periconia macrospinosa</name>
    <dbReference type="NCBI Taxonomy" id="97972"/>
    <lineage>
        <taxon>Eukaryota</taxon>
        <taxon>Fungi</taxon>
        <taxon>Dikarya</taxon>
        <taxon>Ascomycota</taxon>
        <taxon>Pezizomycotina</taxon>
        <taxon>Dothideomycetes</taxon>
        <taxon>Pleosporomycetidae</taxon>
        <taxon>Pleosporales</taxon>
        <taxon>Massarineae</taxon>
        <taxon>Periconiaceae</taxon>
        <taxon>Periconia</taxon>
    </lineage>
</organism>
<dbReference type="STRING" id="97972.A0A2V1DU99"/>
<feature type="transmembrane region" description="Helical" evidence="7">
    <location>
        <begin position="234"/>
        <end position="255"/>
    </location>
</feature>
<dbReference type="InterPro" id="IPR052337">
    <property type="entry name" value="SAT4-like"/>
</dbReference>
<feature type="transmembrane region" description="Helical" evidence="7">
    <location>
        <begin position="42"/>
        <end position="63"/>
    </location>
</feature>
<feature type="domain" description="Rhodopsin" evidence="8">
    <location>
        <begin position="59"/>
        <end position="298"/>
    </location>
</feature>
<dbReference type="AlphaFoldDB" id="A0A2V1DU99"/>
<evidence type="ECO:0000313" key="10">
    <source>
        <dbReference type="Proteomes" id="UP000244855"/>
    </source>
</evidence>
<name>A0A2V1DU99_9PLEO</name>